<evidence type="ECO:0000256" key="3">
    <source>
        <dbReference type="ARBA" id="ARBA00023295"/>
    </source>
</evidence>
<dbReference type="Pfam" id="PF02836">
    <property type="entry name" value="Glyco_hydro_2_C"/>
    <property type="match status" value="1"/>
</dbReference>
<dbReference type="InterPro" id="IPR040605">
    <property type="entry name" value="Glyco_hydro2_dom5"/>
</dbReference>
<dbReference type="InterPro" id="IPR008979">
    <property type="entry name" value="Galactose-bd-like_sf"/>
</dbReference>
<sequence>MKLNYLFISLLISTVTFAQNTKLPQGFEAGDRTKTNLNIGWKFHLGDLEHTPTATNFDDSSWENVSIPHTTQLVSYEMDSIKETWIQEKYLRDISWYRKKIKINSKSSNKIFLEFEAVHNATEVWVNGKKVGNYAVNGYVPFHFDITGFVILGQENTIAIKADNSFSQTIAPDPHRTDYVKYGGLYRDVYLVATNPLHVNFNWENYDAGVHITTPTVNKHNGTVTIKTTVKNESTAAKKTTIRTTIIDKDGMVLKKVSSEATIAANANYTFRQSLVIEDEYHLWSPDSPYLYRVNSVIYDHETPVDFVENTFGFRKFTLEKGKGFVLNGEPLFLVGANRHQSYPNIGDAVPNSFHYNEALQYKKAGMNIIRTSHYTQDDAFLKACDELGILIYEEPSTWIEWGGDTWFENLEKATRTMIRNHRNHPSIIVWGAGINHRGPVPRMQTVAKEEDPFRLTASASAPWDGPKNEGITDVHATMDYRRTEFPESAFTMVMEHGSSPNSEVNQFHISRYKGNKNNFAAITWLGADYNHLQPDIVDAQWSRDFMTTYGVLSPYRVPKPVYYWYQSELVAKPMVHIADETASRDGKIRVFSNCQEVALYHNGKLIARQVPDNDLTKINLNHPSFTFKYNWKEGVLKAIGYTNGEKVMEFTRHKQGKPHHIKVEYNINDKPFYAGGSDIRLVYASILDEHSEVVTNTKNEVQFSISGPGEIIDNGKIYANPALVYNGVAAIYVKATNETGTITVTAKATGLKSGKATINTVKFNTNEIANHAKPIYDFPITRVDIGGEKQLVQFEWNEWSGNTDNDLNYTIKETDTQVEISADEKINWLGNGTSMLGDLSFVGTDGVYIEKGELTLKLSNLNTGKYALETFHHARNTDIKITNEIEVTVDDVDGSFTRTSDDHIVNYYDNNSTGERQPISIHSILESDGSNPVILKFKSKNEKGSLWLNGFILKRIQ</sequence>
<dbReference type="InterPro" id="IPR006101">
    <property type="entry name" value="Glyco_hydro_2"/>
</dbReference>
<keyword evidence="11" id="KW-1185">Reference proteome</keyword>
<accession>E6X914</accession>
<evidence type="ECO:0000259" key="8">
    <source>
        <dbReference type="Pfam" id="PF16355"/>
    </source>
</evidence>
<dbReference type="RefSeq" id="WP_013551257.1">
    <property type="nucleotide sequence ID" value="NC_014934.1"/>
</dbReference>
<dbReference type="Pfam" id="PF02837">
    <property type="entry name" value="Glyco_hydro_2_N"/>
    <property type="match status" value="1"/>
</dbReference>
<reference evidence="10 11" key="1">
    <citation type="journal article" date="2010" name="Stand. Genomic Sci.">
        <title>Complete genome sequence of Cellulophaga algicola type strain (IC166).</title>
        <authorList>
            <person name="Abt B."/>
            <person name="Lu M."/>
            <person name="Misra M."/>
            <person name="Han C."/>
            <person name="Nolan M."/>
            <person name="Lucas S."/>
            <person name="Hammon N."/>
            <person name="Deshpande S."/>
            <person name="Cheng J.F."/>
            <person name="Tapia R."/>
            <person name="Goodwin L."/>
            <person name="Pitluck S."/>
            <person name="Liolios K."/>
            <person name="Pagani I."/>
            <person name="Ivanova N."/>
            <person name="Mavromatis K."/>
            <person name="Ovchinikova G."/>
            <person name="Pati A."/>
            <person name="Chen A."/>
            <person name="Palaniappan K."/>
            <person name="Land M."/>
            <person name="Hauser L."/>
            <person name="Chang Y.J."/>
            <person name="Jeffries C.D."/>
            <person name="Detter J.C."/>
            <person name="Brambilla E."/>
            <person name="Rohde M."/>
            <person name="Tindall B.J."/>
            <person name="Goker M."/>
            <person name="Woyke T."/>
            <person name="Bristow J."/>
            <person name="Eisen J.A."/>
            <person name="Markowitz V."/>
            <person name="Hugenholtz P."/>
            <person name="Kyrpides N.C."/>
            <person name="Klenk H.P."/>
            <person name="Lapidus A."/>
        </authorList>
    </citation>
    <scope>NUCLEOTIDE SEQUENCE [LARGE SCALE GENOMIC DNA]</scope>
    <source>
        <strain evidence="11">DSM 14237 / IC166 / ACAM 630</strain>
    </source>
</reference>
<comment type="similarity">
    <text evidence="1">Belongs to the glycosyl hydrolase 2 family.</text>
</comment>
<name>E6X914_CELAD</name>
<dbReference type="eggNOG" id="COG3250">
    <property type="taxonomic scope" value="Bacteria"/>
</dbReference>
<dbReference type="SUPFAM" id="SSF49303">
    <property type="entry name" value="beta-Galactosidase/glucuronidase domain"/>
    <property type="match status" value="1"/>
</dbReference>
<evidence type="ECO:0000259" key="6">
    <source>
        <dbReference type="Pfam" id="PF02836"/>
    </source>
</evidence>
<organism evidence="10 11">
    <name type="scientific">Cellulophaga algicola (strain DSM 14237 / IC166 / ACAM 630)</name>
    <dbReference type="NCBI Taxonomy" id="688270"/>
    <lineage>
        <taxon>Bacteria</taxon>
        <taxon>Pseudomonadati</taxon>
        <taxon>Bacteroidota</taxon>
        <taxon>Flavobacteriia</taxon>
        <taxon>Flavobacteriales</taxon>
        <taxon>Flavobacteriaceae</taxon>
        <taxon>Cellulophaga</taxon>
    </lineage>
</organism>
<dbReference type="Gene3D" id="2.60.40.10">
    <property type="entry name" value="Immunoglobulins"/>
    <property type="match status" value="3"/>
</dbReference>
<dbReference type="PANTHER" id="PTHR42732:SF1">
    <property type="entry name" value="BETA-MANNOSIDASE"/>
    <property type="match status" value="1"/>
</dbReference>
<feature type="domain" description="Glycoside hydrolase family 2 catalytic" evidence="6">
    <location>
        <begin position="322"/>
        <end position="493"/>
    </location>
</feature>
<protein>
    <submittedName>
        <fullName evidence="10">Beta-galactosidase</fullName>
        <ecNumber evidence="10">3.2.1.23</ecNumber>
    </submittedName>
</protein>
<dbReference type="InterPro" id="IPR013783">
    <property type="entry name" value="Ig-like_fold"/>
</dbReference>
<dbReference type="SUPFAM" id="SSF51445">
    <property type="entry name" value="(Trans)glycosidases"/>
    <property type="match status" value="1"/>
</dbReference>
<evidence type="ECO:0000313" key="10">
    <source>
        <dbReference type="EMBL" id="ADV49785.1"/>
    </source>
</evidence>
<dbReference type="Gene3D" id="2.60.120.260">
    <property type="entry name" value="Galactose-binding domain-like"/>
    <property type="match status" value="1"/>
</dbReference>
<evidence type="ECO:0000256" key="4">
    <source>
        <dbReference type="SAM" id="SignalP"/>
    </source>
</evidence>
<dbReference type="InterPro" id="IPR006103">
    <property type="entry name" value="Glyco_hydro_2_cat"/>
</dbReference>
<dbReference type="OrthoDB" id="9801077at2"/>
<evidence type="ECO:0000259" key="9">
    <source>
        <dbReference type="Pfam" id="PF18565"/>
    </source>
</evidence>
<feature type="domain" description="Glycoside hydrolase family 2 immunoglobulin-like beta-sandwich" evidence="5">
    <location>
        <begin position="210"/>
        <end position="315"/>
    </location>
</feature>
<dbReference type="GO" id="GO:0004565">
    <property type="term" value="F:beta-galactosidase activity"/>
    <property type="evidence" value="ECO:0007669"/>
    <property type="project" value="UniProtKB-EC"/>
</dbReference>
<dbReference type="InterPro" id="IPR036156">
    <property type="entry name" value="Beta-gal/glucu_dom_sf"/>
</dbReference>
<feature type="domain" description="Glycoside hydrolase family 2" evidence="9">
    <location>
        <begin position="670"/>
        <end position="757"/>
    </location>
</feature>
<keyword evidence="3 10" id="KW-0326">Glycosidase</keyword>
<gene>
    <name evidence="10" type="ordered locus">Celal_2497</name>
</gene>
<dbReference type="Pfam" id="PF00703">
    <property type="entry name" value="Glyco_hydro_2"/>
    <property type="match status" value="1"/>
</dbReference>
<dbReference type="InterPro" id="IPR006102">
    <property type="entry name" value="Ig-like_GH2"/>
</dbReference>
<dbReference type="PANTHER" id="PTHR42732">
    <property type="entry name" value="BETA-GALACTOSIDASE"/>
    <property type="match status" value="1"/>
</dbReference>
<evidence type="ECO:0000313" key="11">
    <source>
        <dbReference type="Proteomes" id="UP000008634"/>
    </source>
</evidence>
<evidence type="ECO:0000259" key="5">
    <source>
        <dbReference type="Pfam" id="PF00703"/>
    </source>
</evidence>
<dbReference type="Proteomes" id="UP000008634">
    <property type="component" value="Chromosome"/>
</dbReference>
<dbReference type="SUPFAM" id="SSF49785">
    <property type="entry name" value="Galactose-binding domain-like"/>
    <property type="match status" value="1"/>
</dbReference>
<feature type="domain" description="Glycosyl hydrolases family 2 sugar binding" evidence="7">
    <location>
        <begin position="94"/>
        <end position="193"/>
    </location>
</feature>
<evidence type="ECO:0000256" key="2">
    <source>
        <dbReference type="ARBA" id="ARBA00022801"/>
    </source>
</evidence>
<dbReference type="InterPro" id="IPR006104">
    <property type="entry name" value="Glyco_hydro_2_N"/>
</dbReference>
<dbReference type="InterPro" id="IPR017853">
    <property type="entry name" value="GH"/>
</dbReference>
<keyword evidence="4" id="KW-0732">Signal</keyword>
<dbReference type="AlphaFoldDB" id="E6X914"/>
<evidence type="ECO:0000259" key="7">
    <source>
        <dbReference type="Pfam" id="PF02837"/>
    </source>
</evidence>
<feature type="domain" description="DUF4982" evidence="8">
    <location>
        <begin position="589"/>
        <end position="648"/>
    </location>
</feature>
<dbReference type="InterPro" id="IPR051913">
    <property type="entry name" value="GH2_Domain-Containing"/>
</dbReference>
<keyword evidence="2 10" id="KW-0378">Hydrolase</keyword>
<feature type="signal peptide" evidence="4">
    <location>
        <begin position="1"/>
        <end position="18"/>
    </location>
</feature>
<feature type="chain" id="PRO_5003215597" evidence="4">
    <location>
        <begin position="19"/>
        <end position="958"/>
    </location>
</feature>
<dbReference type="Pfam" id="PF16355">
    <property type="entry name" value="DUF4982"/>
    <property type="match status" value="1"/>
</dbReference>
<dbReference type="HOGENOM" id="CLU_006501_5_1_10"/>
<dbReference type="EC" id="3.2.1.23" evidence="10"/>
<dbReference type="EMBL" id="CP002453">
    <property type="protein sequence ID" value="ADV49785.1"/>
    <property type="molecule type" value="Genomic_DNA"/>
</dbReference>
<dbReference type="InterPro" id="IPR032311">
    <property type="entry name" value="DUF4982"/>
</dbReference>
<dbReference type="PRINTS" id="PR00132">
    <property type="entry name" value="GLHYDRLASE2"/>
</dbReference>
<dbReference type="STRING" id="688270.Celal_2497"/>
<dbReference type="GO" id="GO:0005975">
    <property type="term" value="P:carbohydrate metabolic process"/>
    <property type="evidence" value="ECO:0007669"/>
    <property type="project" value="InterPro"/>
</dbReference>
<dbReference type="Gene3D" id="3.20.20.80">
    <property type="entry name" value="Glycosidases"/>
    <property type="match status" value="1"/>
</dbReference>
<dbReference type="KEGG" id="cao:Celal_2497"/>
<dbReference type="Pfam" id="PF18565">
    <property type="entry name" value="Glyco_hydro2_C5"/>
    <property type="match status" value="1"/>
</dbReference>
<evidence type="ECO:0000256" key="1">
    <source>
        <dbReference type="ARBA" id="ARBA00007401"/>
    </source>
</evidence>
<proteinExistence type="inferred from homology"/>